<protein>
    <submittedName>
        <fullName evidence="1">Predicted protein</fullName>
    </submittedName>
</protein>
<dbReference type="AlphaFoldDB" id="E4ZT70"/>
<gene>
    <name evidence="1" type="ORF">LEMA_uP119920.1</name>
</gene>
<keyword evidence="2" id="KW-1185">Reference proteome</keyword>
<name>E4ZT70_LEPMJ</name>
<accession>E4ZT70</accession>
<dbReference type="Proteomes" id="UP000002668">
    <property type="component" value="Genome"/>
</dbReference>
<evidence type="ECO:0000313" key="2">
    <source>
        <dbReference type="Proteomes" id="UP000002668"/>
    </source>
</evidence>
<dbReference type="InParanoid" id="E4ZT70"/>
<dbReference type="HOGENOM" id="CLU_3125342_0_0_1"/>
<proteinExistence type="predicted"/>
<evidence type="ECO:0000313" key="1">
    <source>
        <dbReference type="EMBL" id="CBX94501.1"/>
    </source>
</evidence>
<dbReference type="VEuPathDB" id="FungiDB:LEMA_uP119920.1"/>
<sequence>MWPEDFERVPMHEYWGRQEPVLQKCTVDVYIFSRPHAEFNWYLSDASEYE</sequence>
<organism evidence="2">
    <name type="scientific">Leptosphaeria maculans (strain JN3 / isolate v23.1.3 / race Av1-4-5-6-7-8)</name>
    <name type="common">Blackleg fungus</name>
    <name type="synonym">Phoma lingam</name>
    <dbReference type="NCBI Taxonomy" id="985895"/>
    <lineage>
        <taxon>Eukaryota</taxon>
        <taxon>Fungi</taxon>
        <taxon>Dikarya</taxon>
        <taxon>Ascomycota</taxon>
        <taxon>Pezizomycotina</taxon>
        <taxon>Dothideomycetes</taxon>
        <taxon>Pleosporomycetidae</taxon>
        <taxon>Pleosporales</taxon>
        <taxon>Pleosporineae</taxon>
        <taxon>Leptosphaeriaceae</taxon>
        <taxon>Plenodomus</taxon>
        <taxon>Plenodomus lingam/Leptosphaeria maculans species complex</taxon>
    </lineage>
</organism>
<reference evidence="2" key="1">
    <citation type="journal article" date="2011" name="Nat. Commun.">
        <title>Effector diversification within compartments of the Leptosphaeria maculans genome affected by Repeat-Induced Point mutations.</title>
        <authorList>
            <person name="Rouxel T."/>
            <person name="Grandaubert J."/>
            <person name="Hane J.K."/>
            <person name="Hoede C."/>
            <person name="van de Wouw A.P."/>
            <person name="Couloux A."/>
            <person name="Dominguez V."/>
            <person name="Anthouard V."/>
            <person name="Bally P."/>
            <person name="Bourras S."/>
            <person name="Cozijnsen A.J."/>
            <person name="Ciuffetti L.M."/>
            <person name="Degrave A."/>
            <person name="Dilmaghani A."/>
            <person name="Duret L."/>
            <person name="Fudal I."/>
            <person name="Goodwin S.B."/>
            <person name="Gout L."/>
            <person name="Glaser N."/>
            <person name="Linglin J."/>
            <person name="Kema G.H.J."/>
            <person name="Lapalu N."/>
            <person name="Lawrence C.B."/>
            <person name="May K."/>
            <person name="Meyer M."/>
            <person name="Ollivier B."/>
            <person name="Poulain J."/>
            <person name="Schoch C.L."/>
            <person name="Simon A."/>
            <person name="Spatafora J.W."/>
            <person name="Stachowiak A."/>
            <person name="Turgeon B.G."/>
            <person name="Tyler B.M."/>
            <person name="Vincent D."/>
            <person name="Weissenbach J."/>
            <person name="Amselem J."/>
            <person name="Quesneville H."/>
            <person name="Oliver R.P."/>
            <person name="Wincker P."/>
            <person name="Balesdent M.-H."/>
            <person name="Howlett B.J."/>
        </authorList>
    </citation>
    <scope>NUCLEOTIDE SEQUENCE [LARGE SCALE GENOMIC DNA]</scope>
    <source>
        <strain evidence="2">JN3 / isolate v23.1.3 / race Av1-4-5-6-7-8</strain>
    </source>
</reference>
<dbReference type="EMBL" id="FP929123">
    <property type="protein sequence ID" value="CBX94501.1"/>
    <property type="molecule type" value="Genomic_DNA"/>
</dbReference>